<reference evidence="2 3" key="1">
    <citation type="journal article" date="2024" name="J Genomics">
        <title>Draft genome sequencing and assembly of Favolaschia claudopus CIRM-BRFM 2984 isolated from oak limbs.</title>
        <authorList>
            <person name="Navarro D."/>
            <person name="Drula E."/>
            <person name="Chaduli D."/>
            <person name="Cazenave R."/>
            <person name="Ahrendt S."/>
            <person name="Wang J."/>
            <person name="Lipzen A."/>
            <person name="Daum C."/>
            <person name="Barry K."/>
            <person name="Grigoriev I.V."/>
            <person name="Favel A."/>
            <person name="Rosso M.N."/>
            <person name="Martin F."/>
        </authorList>
    </citation>
    <scope>NUCLEOTIDE SEQUENCE [LARGE SCALE GENOMIC DNA]</scope>
    <source>
        <strain evidence="2 3">CIRM-BRFM 2984</strain>
    </source>
</reference>
<gene>
    <name evidence="2" type="ORF">R3P38DRAFT_2501304</name>
</gene>
<sequence length="201" mass="23900">MRQLIFFPILHPLQYSIRISSPQSKPCKVYCWLFPWLVFLRQPPHLLLQHVQARRSLQGSLPLHPFLLPFPLHRSQRQRQHQRSARTCQLQIAAWKALAQKFGNARLRTHQWEWLTSGPKPNSYLPYYTYHLVSKISDIWTEWTTGLNGSLSTWELEETFSRPSWRRDVGSVKTEHSRRKLVVDLITKHFEKPNWNVDLAL</sequence>
<evidence type="ECO:0000259" key="1">
    <source>
        <dbReference type="Pfam" id="PF12550"/>
    </source>
</evidence>
<protein>
    <recommendedName>
        <fullName evidence="1">Transcription activator GCR1-like domain-containing protein</fullName>
    </recommendedName>
</protein>
<dbReference type="InterPro" id="IPR022210">
    <property type="entry name" value="TF_GCR1-like"/>
</dbReference>
<dbReference type="Proteomes" id="UP001362999">
    <property type="component" value="Unassembled WGS sequence"/>
</dbReference>
<evidence type="ECO:0000313" key="2">
    <source>
        <dbReference type="EMBL" id="KAK7053857.1"/>
    </source>
</evidence>
<dbReference type="Pfam" id="PF12550">
    <property type="entry name" value="GCR1_C"/>
    <property type="match status" value="1"/>
</dbReference>
<evidence type="ECO:0000313" key="3">
    <source>
        <dbReference type="Proteomes" id="UP001362999"/>
    </source>
</evidence>
<organism evidence="2 3">
    <name type="scientific">Favolaschia claudopus</name>
    <dbReference type="NCBI Taxonomy" id="2862362"/>
    <lineage>
        <taxon>Eukaryota</taxon>
        <taxon>Fungi</taxon>
        <taxon>Dikarya</taxon>
        <taxon>Basidiomycota</taxon>
        <taxon>Agaricomycotina</taxon>
        <taxon>Agaricomycetes</taxon>
        <taxon>Agaricomycetidae</taxon>
        <taxon>Agaricales</taxon>
        <taxon>Marasmiineae</taxon>
        <taxon>Mycenaceae</taxon>
        <taxon>Favolaschia</taxon>
    </lineage>
</organism>
<comment type="caution">
    <text evidence="2">The sequence shown here is derived from an EMBL/GenBank/DDBJ whole genome shotgun (WGS) entry which is preliminary data.</text>
</comment>
<dbReference type="AlphaFoldDB" id="A0AAW0DTG4"/>
<keyword evidence="3" id="KW-1185">Reference proteome</keyword>
<accession>A0AAW0DTG4</accession>
<proteinExistence type="predicted"/>
<feature type="domain" description="Transcription activator GCR1-like" evidence="1">
    <location>
        <begin position="133"/>
        <end position="198"/>
    </location>
</feature>
<name>A0AAW0DTG4_9AGAR</name>
<dbReference type="EMBL" id="JAWWNJ010000006">
    <property type="protein sequence ID" value="KAK7053857.1"/>
    <property type="molecule type" value="Genomic_DNA"/>
</dbReference>